<dbReference type="PANTHER" id="PTHR11879">
    <property type="entry name" value="ASPARTATE AMINOTRANSFERASE"/>
    <property type="match status" value="1"/>
</dbReference>
<dbReference type="GO" id="GO:0042802">
    <property type="term" value="F:identical protein binding"/>
    <property type="evidence" value="ECO:0007669"/>
    <property type="project" value="TreeGrafter"/>
</dbReference>
<evidence type="ECO:0000256" key="1">
    <source>
        <dbReference type="ARBA" id="ARBA00001933"/>
    </source>
</evidence>
<dbReference type="GeneID" id="82202853"/>
<dbReference type="GO" id="GO:0006520">
    <property type="term" value="P:amino acid metabolic process"/>
    <property type="evidence" value="ECO:0007669"/>
    <property type="project" value="InterPro"/>
</dbReference>
<dbReference type="SUPFAM" id="SSF53383">
    <property type="entry name" value="PLP-dependent transferases"/>
    <property type="match status" value="1"/>
</dbReference>
<dbReference type="InterPro" id="IPR015422">
    <property type="entry name" value="PyrdxlP-dep_Trfase_small"/>
</dbReference>
<organism evidence="8 9">
    <name type="scientific">Ileibacterium valens</name>
    <dbReference type="NCBI Taxonomy" id="1862668"/>
    <lineage>
        <taxon>Bacteria</taxon>
        <taxon>Bacillati</taxon>
        <taxon>Bacillota</taxon>
        <taxon>Erysipelotrichia</taxon>
        <taxon>Erysipelotrichales</taxon>
        <taxon>Erysipelotrichaceae</taxon>
        <taxon>Ileibacterium</taxon>
    </lineage>
</organism>
<dbReference type="OrthoDB" id="9766445at2"/>
<dbReference type="AlphaFoldDB" id="A0A1U7NFV2"/>
<dbReference type="InterPro" id="IPR004839">
    <property type="entry name" value="Aminotransferase_I/II_large"/>
</dbReference>
<dbReference type="EMBL" id="MPJW01000133">
    <property type="protein sequence ID" value="OLU39533.1"/>
    <property type="molecule type" value="Genomic_DNA"/>
</dbReference>
<dbReference type="Proteomes" id="UP000186341">
    <property type="component" value="Unassembled WGS sequence"/>
</dbReference>
<evidence type="ECO:0000313" key="9">
    <source>
        <dbReference type="Proteomes" id="UP000186341"/>
    </source>
</evidence>
<dbReference type="InterPro" id="IPR015421">
    <property type="entry name" value="PyrdxlP-dep_Trfase_major"/>
</dbReference>
<evidence type="ECO:0000256" key="2">
    <source>
        <dbReference type="ARBA" id="ARBA00007441"/>
    </source>
</evidence>
<keyword evidence="9" id="KW-1185">Reference proteome</keyword>
<dbReference type="Gene3D" id="3.40.640.10">
    <property type="entry name" value="Type I PLP-dependent aspartate aminotransferase-like (Major domain)"/>
    <property type="match status" value="1"/>
</dbReference>
<dbReference type="Gene3D" id="3.90.1150.10">
    <property type="entry name" value="Aspartate Aminotransferase, domain 1"/>
    <property type="match status" value="1"/>
</dbReference>
<reference evidence="8 9" key="1">
    <citation type="submission" date="2016-11" db="EMBL/GenBank/DDBJ databases">
        <title>Description of two novel members of the family Erysipelotrichaceae: Ileibacterium lipovorans gen. nov., sp. nov. and Dubosiella newyorkensis, gen. nov., sp. nov.</title>
        <authorList>
            <person name="Cox L.M."/>
            <person name="Sohn J."/>
            <person name="Tyrrell K.L."/>
            <person name="Citron D.M."/>
            <person name="Lawson P.A."/>
            <person name="Patel N.B."/>
            <person name="Iizumi T."/>
            <person name="Perez-Perez G.I."/>
            <person name="Goldstein E.J."/>
            <person name="Blaser M.J."/>
        </authorList>
    </citation>
    <scope>NUCLEOTIDE SEQUENCE [LARGE SCALE GENOMIC DNA]</scope>
    <source>
        <strain evidence="8 9">NYU-BL-A3</strain>
    </source>
</reference>
<protein>
    <submittedName>
        <fullName evidence="8">Aspartate/aromatic aminotransferase</fullName>
    </submittedName>
</protein>
<sequence length="410" mass="45935">MAFIKDSANRTPIVDNVFAIVEKAKKAEAEFGKDAVVNATIGSLYGEDGTLVAMDVVYDTLKGIDNKKLAAYAASFVGNPAFIKDVSGWVLNGHSRLCEEIIATPGGTGAVGMSIENTLEPGQTLIIPEIAWGSYALMAQMNNLEVARYNLFRDGKFDVESLKETCRKVMEKQDKLTLIINDPCHNPTGYSLSDEEWKEVISFLNECSKTHPVILINDIAYIDFSYRKKQARDYMENFNDISDDVVVCIAFSISKSMTSYGLRCGAVIILAQKEEAVHEMKVVLEKQARAIWSNINNGAMEMFSQIMENKADEYEKEKDYYVDLLKQRTDLFVKEAKEAGLSHYPYKEGFFVTLDMDNEKAAKLHQALMDENIFTVKVNKGIRVALCSLPLDKVRGLARKIKDVELKTFA</sequence>
<keyword evidence="4 8" id="KW-0032">Aminotransferase</keyword>
<evidence type="ECO:0000256" key="6">
    <source>
        <dbReference type="ARBA" id="ARBA00022898"/>
    </source>
</evidence>
<proteinExistence type="inferred from homology"/>
<comment type="cofactor">
    <cofactor evidence="1">
        <name>pyridoxal 5'-phosphate</name>
        <dbReference type="ChEBI" id="CHEBI:597326"/>
    </cofactor>
</comment>
<gene>
    <name evidence="8" type="ORF">BO222_06520</name>
</gene>
<dbReference type="RefSeq" id="WP_075819486.1">
    <property type="nucleotide sequence ID" value="NZ_CAJUTZ010000102.1"/>
</dbReference>
<evidence type="ECO:0000256" key="4">
    <source>
        <dbReference type="ARBA" id="ARBA00022576"/>
    </source>
</evidence>
<name>A0A1U7NFV2_9FIRM</name>
<evidence type="ECO:0000256" key="5">
    <source>
        <dbReference type="ARBA" id="ARBA00022679"/>
    </source>
</evidence>
<dbReference type="InterPro" id="IPR000796">
    <property type="entry name" value="Asp_trans"/>
</dbReference>
<comment type="subunit">
    <text evidence="3">Homodimer.</text>
</comment>
<comment type="caution">
    <text evidence="8">The sequence shown here is derived from an EMBL/GenBank/DDBJ whole genome shotgun (WGS) entry which is preliminary data.</text>
</comment>
<comment type="similarity">
    <text evidence="2">Belongs to the class-I pyridoxal-phosphate-dependent aminotransferase family.</text>
</comment>
<dbReference type="PANTHER" id="PTHR11879:SF22">
    <property type="entry name" value="ASPARTATE AMINOTRANSFERASE, MITOCHONDRIAL"/>
    <property type="match status" value="1"/>
</dbReference>
<dbReference type="GO" id="GO:0008483">
    <property type="term" value="F:transaminase activity"/>
    <property type="evidence" value="ECO:0007669"/>
    <property type="project" value="UniProtKB-KW"/>
</dbReference>
<dbReference type="Pfam" id="PF00155">
    <property type="entry name" value="Aminotran_1_2"/>
    <property type="match status" value="1"/>
</dbReference>
<evidence type="ECO:0000256" key="3">
    <source>
        <dbReference type="ARBA" id="ARBA00011738"/>
    </source>
</evidence>
<keyword evidence="6" id="KW-0663">Pyridoxal phosphate</keyword>
<dbReference type="InterPro" id="IPR015424">
    <property type="entry name" value="PyrdxlP-dep_Trfase"/>
</dbReference>
<dbReference type="CDD" id="cd00609">
    <property type="entry name" value="AAT_like"/>
    <property type="match status" value="1"/>
</dbReference>
<dbReference type="GO" id="GO:0030170">
    <property type="term" value="F:pyridoxal phosphate binding"/>
    <property type="evidence" value="ECO:0007669"/>
    <property type="project" value="InterPro"/>
</dbReference>
<accession>A0A1U7NFV2</accession>
<evidence type="ECO:0000259" key="7">
    <source>
        <dbReference type="Pfam" id="PF00155"/>
    </source>
</evidence>
<evidence type="ECO:0000313" key="8">
    <source>
        <dbReference type="EMBL" id="OLU39533.1"/>
    </source>
</evidence>
<feature type="domain" description="Aminotransferase class I/classII large" evidence="7">
    <location>
        <begin position="41"/>
        <end position="401"/>
    </location>
</feature>
<keyword evidence="5 8" id="KW-0808">Transferase</keyword>